<dbReference type="Pfam" id="PF00483">
    <property type="entry name" value="NTP_transferase"/>
    <property type="match status" value="1"/>
</dbReference>
<dbReference type="EMBL" id="CP001323">
    <property type="protein sequence ID" value="ACO61407.1"/>
    <property type="molecule type" value="Genomic_DNA"/>
</dbReference>
<dbReference type="SUPFAM" id="SSF51161">
    <property type="entry name" value="Trimeric LpxA-like enzymes"/>
    <property type="match status" value="1"/>
</dbReference>
<evidence type="ECO:0000256" key="2">
    <source>
        <dbReference type="ARBA" id="ARBA00010443"/>
    </source>
</evidence>
<dbReference type="GO" id="GO:0008878">
    <property type="term" value="F:glucose-1-phosphate adenylyltransferase activity"/>
    <property type="evidence" value="ECO:0007669"/>
    <property type="project" value="UniProtKB-EC"/>
</dbReference>
<dbReference type="OrthoDB" id="496137at2759"/>
<evidence type="ECO:0000313" key="9">
    <source>
        <dbReference type="EMBL" id="ACO61407.1"/>
    </source>
</evidence>
<dbReference type="InterPro" id="IPR011004">
    <property type="entry name" value="Trimer_LpxA-like_sf"/>
</dbReference>
<dbReference type="Pfam" id="PF25247">
    <property type="entry name" value="LbH_GLGC"/>
    <property type="match status" value="1"/>
</dbReference>
<organism evidence="9 10">
    <name type="scientific">Micromonas commoda (strain RCC299 / NOUM17 / CCMP2709)</name>
    <name type="common">Picoplanktonic green alga</name>
    <dbReference type="NCBI Taxonomy" id="296587"/>
    <lineage>
        <taxon>Eukaryota</taxon>
        <taxon>Viridiplantae</taxon>
        <taxon>Chlorophyta</taxon>
        <taxon>Mamiellophyceae</taxon>
        <taxon>Mamiellales</taxon>
        <taxon>Mamiellaceae</taxon>
        <taxon>Micromonas</taxon>
    </lineage>
</organism>
<evidence type="ECO:0000256" key="3">
    <source>
        <dbReference type="ARBA" id="ARBA00012460"/>
    </source>
</evidence>
<dbReference type="AlphaFoldDB" id="C1DYD6"/>
<dbReference type="GO" id="GO:0005978">
    <property type="term" value="P:glycogen biosynthetic process"/>
    <property type="evidence" value="ECO:0007669"/>
    <property type="project" value="InterPro"/>
</dbReference>
<dbReference type="Gene3D" id="3.90.550.10">
    <property type="entry name" value="Spore Coat Polysaccharide Biosynthesis Protein SpsA, Chain A"/>
    <property type="match status" value="1"/>
</dbReference>
<protein>
    <recommendedName>
        <fullName evidence="3">glucose-1-phosphate adenylyltransferase</fullName>
        <ecNumber evidence="3">2.7.7.27</ecNumber>
    </recommendedName>
</protein>
<dbReference type="GO" id="GO:0000166">
    <property type="term" value="F:nucleotide binding"/>
    <property type="evidence" value="ECO:0007669"/>
    <property type="project" value="UniProtKB-KW"/>
</dbReference>
<keyword evidence="7" id="KW-0547">Nucleotide-binding</keyword>
<dbReference type="EC" id="2.7.7.27" evidence="3"/>
<comment type="similarity">
    <text evidence="2">Belongs to the bacterial/plant glucose-1-phosphate adenylyltransferase family.</text>
</comment>
<evidence type="ECO:0000256" key="5">
    <source>
        <dbReference type="ARBA" id="ARBA00022679"/>
    </source>
</evidence>
<keyword evidence="4" id="KW-0021">Allosteric enzyme</keyword>
<evidence type="ECO:0000313" key="10">
    <source>
        <dbReference type="Proteomes" id="UP000002009"/>
    </source>
</evidence>
<dbReference type="OMA" id="INSGMRQ"/>
<evidence type="ECO:0000256" key="7">
    <source>
        <dbReference type="ARBA" id="ARBA00022741"/>
    </source>
</evidence>
<reference evidence="9 10" key="1">
    <citation type="journal article" date="2009" name="Science">
        <title>Green evolution and dynamic adaptations revealed by genomes of the marine picoeukaryotes Micromonas.</title>
        <authorList>
            <person name="Worden A.Z."/>
            <person name="Lee J.H."/>
            <person name="Mock T."/>
            <person name="Rouze P."/>
            <person name="Simmons M.P."/>
            <person name="Aerts A.L."/>
            <person name="Allen A.E."/>
            <person name="Cuvelier M.L."/>
            <person name="Derelle E."/>
            <person name="Everett M.V."/>
            <person name="Foulon E."/>
            <person name="Grimwood J."/>
            <person name="Gundlach H."/>
            <person name="Henrissat B."/>
            <person name="Napoli C."/>
            <person name="McDonald S.M."/>
            <person name="Parker M.S."/>
            <person name="Rombauts S."/>
            <person name="Salamov A."/>
            <person name="Von Dassow P."/>
            <person name="Badger J.H."/>
            <person name="Coutinho P.M."/>
            <person name="Demir E."/>
            <person name="Dubchak I."/>
            <person name="Gentemann C."/>
            <person name="Eikrem W."/>
            <person name="Gready J.E."/>
            <person name="John U."/>
            <person name="Lanier W."/>
            <person name="Lindquist E.A."/>
            <person name="Lucas S."/>
            <person name="Mayer K.F."/>
            <person name="Moreau H."/>
            <person name="Not F."/>
            <person name="Otillar R."/>
            <person name="Panaud O."/>
            <person name="Pangilinan J."/>
            <person name="Paulsen I."/>
            <person name="Piegu B."/>
            <person name="Poliakov A."/>
            <person name="Robbens S."/>
            <person name="Schmutz J."/>
            <person name="Toulza E."/>
            <person name="Wyss T."/>
            <person name="Zelensky A."/>
            <person name="Zhou K."/>
            <person name="Armbrust E.V."/>
            <person name="Bhattacharya D."/>
            <person name="Goodenough U.W."/>
            <person name="Van de Peer Y."/>
            <person name="Grigoriev I.V."/>
        </authorList>
    </citation>
    <scope>NUCLEOTIDE SEQUENCE [LARGE SCALE GENOMIC DNA]</scope>
    <source>
        <strain evidence="10">RCC299 / NOUM17</strain>
    </source>
</reference>
<dbReference type="SUPFAM" id="SSF53448">
    <property type="entry name" value="Nucleotide-diphospho-sugar transferases"/>
    <property type="match status" value="1"/>
</dbReference>
<dbReference type="InterPro" id="IPR029044">
    <property type="entry name" value="Nucleotide-diphossugar_trans"/>
</dbReference>
<comment type="catalytic activity">
    <reaction evidence="1">
        <text>alpha-D-glucose 1-phosphate + ATP + H(+) = ADP-alpha-D-glucose + diphosphate</text>
        <dbReference type="Rhea" id="RHEA:12120"/>
        <dbReference type="ChEBI" id="CHEBI:15378"/>
        <dbReference type="ChEBI" id="CHEBI:30616"/>
        <dbReference type="ChEBI" id="CHEBI:33019"/>
        <dbReference type="ChEBI" id="CHEBI:57498"/>
        <dbReference type="ChEBI" id="CHEBI:58601"/>
        <dbReference type="EC" id="2.7.7.27"/>
    </reaction>
</comment>
<dbReference type="RefSeq" id="XP_002500149.1">
    <property type="nucleotide sequence ID" value="XM_002500103.1"/>
</dbReference>
<evidence type="ECO:0000259" key="8">
    <source>
        <dbReference type="Pfam" id="PF00483"/>
    </source>
</evidence>
<dbReference type="InterPro" id="IPR005835">
    <property type="entry name" value="NTP_transferase_dom"/>
</dbReference>
<dbReference type="Proteomes" id="UP000002009">
    <property type="component" value="Chromosome 2"/>
</dbReference>
<evidence type="ECO:0000256" key="1">
    <source>
        <dbReference type="ARBA" id="ARBA00000956"/>
    </source>
</evidence>
<evidence type="ECO:0000256" key="4">
    <source>
        <dbReference type="ARBA" id="ARBA00022533"/>
    </source>
</evidence>
<dbReference type="GeneID" id="8240865"/>
<keyword evidence="5 9" id="KW-0808">Transferase</keyword>
<keyword evidence="6 9" id="KW-0548">Nucleotidyltransferase</keyword>
<gene>
    <name evidence="9" type="primary">ADG2B</name>
    <name evidence="9" type="ORF">MICPUN_113343</name>
</gene>
<dbReference type="KEGG" id="mis:MICPUN_113343"/>
<evidence type="ECO:0000256" key="6">
    <source>
        <dbReference type="ARBA" id="ARBA00022695"/>
    </source>
</evidence>
<keyword evidence="10" id="KW-1185">Reference proteome</keyword>
<dbReference type="InterPro" id="IPR011831">
    <property type="entry name" value="ADP-Glc_PPase"/>
</dbReference>
<dbReference type="STRING" id="296587.C1DYD6"/>
<name>C1DYD6_MICCC</name>
<dbReference type="PANTHER" id="PTHR43523:SF12">
    <property type="entry name" value="GLUCOSE-1-PHOSPHATE ADENYLYLTRANSFERASE LARGE SUBUNIT 1, CHLOROPLASTIC-RELATED"/>
    <property type="match status" value="1"/>
</dbReference>
<accession>C1DYD6</accession>
<dbReference type="InParanoid" id="C1DYD6"/>
<dbReference type="Gene3D" id="2.160.10.10">
    <property type="entry name" value="Hexapeptide repeat proteins"/>
    <property type="match status" value="1"/>
</dbReference>
<sequence length="445" mass="48487">MDKVGAVVLAGGADSNNPLTRSQARAALRFGATYRLIDFPIANCINSKVRRVFVLTQWNSHTLNQHVNSAYPPEVFGFGEQGSVDVLPSNQTVREKSWSLGSADCVRRHLQSGALKGPGSWEPEAFLILSGEALYRMDYQDMLKTHNETGADITIGVSKQRLGDVDATNLGICSVYTDDTQVYGFREKPKPDELRELAQCEKNVSDLDDCHVHVNMGVYIFSKRAMKELVGVIEHIDEGTSVDFGRDIIPMAIGSNYQIHAHEHGGFWQPIRNLREWYESNLSICSPDLFRKMYAGASALIDVSKDQVFTVPRTLPPARFTGVSDCESSLISDGVVVANGCRIKDSVVGPCVVFGEDVSVERVIFNGHPEMAHIHGNDVPDVGRGSVLLGCVVQSDVLIGAGCVLTNKKGVKKAEVVDENGHGYVIENGLITILEGTVLEAGTVI</sequence>
<dbReference type="eggNOG" id="KOG1322">
    <property type="taxonomic scope" value="Eukaryota"/>
</dbReference>
<feature type="domain" description="Nucleotidyl transferase" evidence="8">
    <location>
        <begin position="6"/>
        <end position="281"/>
    </location>
</feature>
<proteinExistence type="inferred from homology"/>
<dbReference type="PANTHER" id="PTHR43523">
    <property type="entry name" value="GLUCOSE-1-PHOSPHATE ADENYLYLTRANSFERASE-RELATED"/>
    <property type="match status" value="1"/>
</dbReference>